<feature type="domain" description="Acylphosphatase-like" evidence="3">
    <location>
        <begin position="94"/>
        <end position="186"/>
    </location>
</feature>
<organism evidence="4">
    <name type="scientific">Cladocopium goreaui</name>
    <dbReference type="NCBI Taxonomy" id="2562237"/>
    <lineage>
        <taxon>Eukaryota</taxon>
        <taxon>Sar</taxon>
        <taxon>Alveolata</taxon>
        <taxon>Dinophyceae</taxon>
        <taxon>Suessiales</taxon>
        <taxon>Symbiodiniaceae</taxon>
        <taxon>Cladocopium</taxon>
    </lineage>
</organism>
<reference evidence="4" key="1">
    <citation type="submission" date="2022-10" db="EMBL/GenBank/DDBJ databases">
        <authorList>
            <person name="Chen Y."/>
            <person name="Dougan E. K."/>
            <person name="Chan C."/>
            <person name="Rhodes N."/>
            <person name="Thang M."/>
        </authorList>
    </citation>
    <scope>NUCLEOTIDE SEQUENCE</scope>
</reference>
<evidence type="ECO:0000313" key="4">
    <source>
        <dbReference type="EMBL" id="CAI3993581.1"/>
    </source>
</evidence>
<dbReference type="Proteomes" id="UP001152797">
    <property type="component" value="Unassembled WGS sequence"/>
</dbReference>
<evidence type="ECO:0000259" key="3">
    <source>
        <dbReference type="PROSITE" id="PS51160"/>
    </source>
</evidence>
<comment type="caution">
    <text evidence="4">The sequence shown here is derived from an EMBL/GenBank/DDBJ whole genome shotgun (WGS) entry which is preliminary data.</text>
</comment>
<dbReference type="EMBL" id="CAMXCT030001849">
    <property type="protein sequence ID" value="CAL4780893.1"/>
    <property type="molecule type" value="Genomic_DNA"/>
</dbReference>
<sequence>MVQMQKLGRFKRLLGQTRKPNTDWKPNYGLLTRRKHHPLILNGYPQFDKPYDPDNRRTPPTQKKYRPPVPPPVVKASRNSSDYNEDNFHQLKSKFQFEVKGMFHDKGYLAEKEVFTAAFNLHLVGWLKIRSNFMLGHVQGDTYALSYFKKYLEEKHLSKEAGTIDWVRLFEYNTGLSTPLQYRHLYCEKDWRKYRRRKAHIMSLYEKWQIRRLQQESLERREKELKVIDEKCLRNY</sequence>
<evidence type="ECO:0000256" key="2">
    <source>
        <dbReference type="SAM" id="MobiDB-lite"/>
    </source>
</evidence>
<evidence type="ECO:0000256" key="1">
    <source>
        <dbReference type="PROSITE-ProRule" id="PRU00520"/>
    </source>
</evidence>
<evidence type="ECO:0000313" key="5">
    <source>
        <dbReference type="EMBL" id="CAL4780893.1"/>
    </source>
</evidence>
<feature type="region of interest" description="Disordered" evidence="2">
    <location>
        <begin position="44"/>
        <end position="81"/>
    </location>
</feature>
<evidence type="ECO:0000313" key="6">
    <source>
        <dbReference type="Proteomes" id="UP001152797"/>
    </source>
</evidence>
<dbReference type="AlphaFoldDB" id="A0A9P1CNU0"/>
<comment type="caution">
    <text evidence="1">Lacks conserved residue(s) required for the propagation of feature annotation.</text>
</comment>
<protein>
    <recommendedName>
        <fullName evidence="3">Acylphosphatase-like domain-containing protein</fullName>
    </recommendedName>
</protein>
<proteinExistence type="predicted"/>
<gene>
    <name evidence="4" type="ORF">C1SCF055_LOCUS20315</name>
</gene>
<name>A0A9P1CNU0_9DINO</name>
<dbReference type="EMBL" id="CAMXCT020001849">
    <property type="protein sequence ID" value="CAL1146956.1"/>
    <property type="molecule type" value="Genomic_DNA"/>
</dbReference>
<accession>A0A9P1CNU0</accession>
<dbReference type="OrthoDB" id="406969at2759"/>
<reference evidence="5 6" key="2">
    <citation type="submission" date="2024-05" db="EMBL/GenBank/DDBJ databases">
        <authorList>
            <person name="Chen Y."/>
            <person name="Shah S."/>
            <person name="Dougan E. K."/>
            <person name="Thang M."/>
            <person name="Chan C."/>
        </authorList>
    </citation>
    <scope>NUCLEOTIDE SEQUENCE [LARGE SCALE GENOMIC DNA]</scope>
</reference>
<dbReference type="PROSITE" id="PS51160">
    <property type="entry name" value="ACYLPHOSPHATASE_3"/>
    <property type="match status" value="1"/>
</dbReference>
<dbReference type="InterPro" id="IPR001792">
    <property type="entry name" value="Acylphosphatase-like_dom"/>
</dbReference>
<dbReference type="EMBL" id="CAMXCT010001849">
    <property type="protein sequence ID" value="CAI3993581.1"/>
    <property type="molecule type" value="Genomic_DNA"/>
</dbReference>
<keyword evidence="6" id="KW-1185">Reference proteome</keyword>